<dbReference type="PANTHER" id="PTHR43283:SF7">
    <property type="entry name" value="BETA-LACTAMASE-RELATED DOMAIN-CONTAINING PROTEIN"/>
    <property type="match status" value="1"/>
</dbReference>
<sequence length="356" mass="41149">MFNRMITVLITIILCLVGAFMYTYYSMEPAEETTWEYHSSPEEAGFNPEALDQARAYYESLNSTAAMVVSEGKVLFSWGDVTKNTNAHSVRKSFLSALYGIEMEKGSFRTDDTLHDYDIDDQPPLTSRERRASLSNLMTSSSGVYLPAGEESWGMRLARPARGDYAPGEMFYYNNWDFNVLGTIYNNETEEDLFEHFQKRIAEPLGMEDFDIGNTTYKYENRRSRHPSYLFRISARDMARFGQLYLQNGVWGNEQIVPEEWVEESTSPKMEVPGNTIFDYGYLWWTATESPYADLKMYSAVGRYGQSIDIIPELDLVFVHRVDSNRLAFQFTRSAVNDLQRLQLLQFVIDSKIRED</sequence>
<feature type="domain" description="Beta-lactamase-related" evidence="1">
    <location>
        <begin position="63"/>
        <end position="319"/>
    </location>
</feature>
<keyword evidence="3" id="KW-1185">Reference proteome</keyword>
<evidence type="ECO:0000313" key="2">
    <source>
        <dbReference type="EMBL" id="PTL39582.1"/>
    </source>
</evidence>
<dbReference type="OrthoDB" id="9773047at2"/>
<comment type="caution">
    <text evidence="2">The sequence shown here is derived from an EMBL/GenBank/DDBJ whole genome shotgun (WGS) entry which is preliminary data.</text>
</comment>
<dbReference type="InterPro" id="IPR012338">
    <property type="entry name" value="Beta-lactam/transpept-like"/>
</dbReference>
<dbReference type="InterPro" id="IPR001466">
    <property type="entry name" value="Beta-lactam-related"/>
</dbReference>
<dbReference type="Pfam" id="PF00144">
    <property type="entry name" value="Beta-lactamase"/>
    <property type="match status" value="1"/>
</dbReference>
<name>A0A2T4U864_9BACI</name>
<dbReference type="AlphaFoldDB" id="A0A2T4U864"/>
<evidence type="ECO:0000259" key="1">
    <source>
        <dbReference type="Pfam" id="PF00144"/>
    </source>
</evidence>
<reference evidence="2 3" key="1">
    <citation type="submission" date="2018-03" db="EMBL/GenBank/DDBJ databases">
        <title>Alkalicoccus saliphilus sp. nov., isolated from a mineral pool.</title>
        <authorList>
            <person name="Zhao B."/>
        </authorList>
    </citation>
    <scope>NUCLEOTIDE SEQUENCE [LARGE SCALE GENOMIC DNA]</scope>
    <source>
        <strain evidence="2 3">6AG</strain>
    </source>
</reference>
<organism evidence="2 3">
    <name type="scientific">Alkalicoccus saliphilus</name>
    <dbReference type="NCBI Taxonomy" id="200989"/>
    <lineage>
        <taxon>Bacteria</taxon>
        <taxon>Bacillati</taxon>
        <taxon>Bacillota</taxon>
        <taxon>Bacilli</taxon>
        <taxon>Bacillales</taxon>
        <taxon>Bacillaceae</taxon>
        <taxon>Alkalicoccus</taxon>
    </lineage>
</organism>
<dbReference type="PANTHER" id="PTHR43283">
    <property type="entry name" value="BETA-LACTAMASE-RELATED"/>
    <property type="match status" value="1"/>
</dbReference>
<protein>
    <submittedName>
        <fullName evidence="2">Serine hydrolase</fullName>
    </submittedName>
</protein>
<dbReference type="EMBL" id="PZJJ01000006">
    <property type="protein sequence ID" value="PTL39582.1"/>
    <property type="molecule type" value="Genomic_DNA"/>
</dbReference>
<proteinExistence type="predicted"/>
<keyword evidence="2" id="KW-0378">Hydrolase</keyword>
<dbReference type="InterPro" id="IPR050789">
    <property type="entry name" value="Diverse_Enzym_Activities"/>
</dbReference>
<dbReference type="Proteomes" id="UP000240509">
    <property type="component" value="Unassembled WGS sequence"/>
</dbReference>
<accession>A0A2T4U864</accession>
<dbReference type="Gene3D" id="3.40.710.10">
    <property type="entry name" value="DD-peptidase/beta-lactamase superfamily"/>
    <property type="match status" value="1"/>
</dbReference>
<gene>
    <name evidence="2" type="ORF">C6Y45_05750</name>
</gene>
<evidence type="ECO:0000313" key="3">
    <source>
        <dbReference type="Proteomes" id="UP000240509"/>
    </source>
</evidence>
<dbReference type="SUPFAM" id="SSF56601">
    <property type="entry name" value="beta-lactamase/transpeptidase-like"/>
    <property type="match status" value="1"/>
</dbReference>
<dbReference type="GO" id="GO:0016787">
    <property type="term" value="F:hydrolase activity"/>
    <property type="evidence" value="ECO:0007669"/>
    <property type="project" value="UniProtKB-KW"/>
</dbReference>